<comment type="caution">
    <text evidence="1">The sequence shown here is derived from an EMBL/GenBank/DDBJ whole genome shotgun (WGS) entry which is preliminary data.</text>
</comment>
<name>A0ABD1S001_9LAMI</name>
<evidence type="ECO:0000313" key="2">
    <source>
        <dbReference type="Proteomes" id="UP001604277"/>
    </source>
</evidence>
<dbReference type="Proteomes" id="UP001604277">
    <property type="component" value="Unassembled WGS sequence"/>
</dbReference>
<keyword evidence="2" id="KW-1185">Reference proteome</keyword>
<sequence>MDKNERKEHSLPSNMLPQIFDALVEVVERKSTAAVGGGGFGTSNINVLSTPLQHPIPAAAQSMLLPLPPPAQPTTRPFAEPSLPTVAKFCVSHATPIKTPRAFISSLMCT</sequence>
<accession>A0ABD1S001</accession>
<proteinExistence type="predicted"/>
<organism evidence="1 2">
    <name type="scientific">Forsythia ovata</name>
    <dbReference type="NCBI Taxonomy" id="205694"/>
    <lineage>
        <taxon>Eukaryota</taxon>
        <taxon>Viridiplantae</taxon>
        <taxon>Streptophyta</taxon>
        <taxon>Embryophyta</taxon>
        <taxon>Tracheophyta</taxon>
        <taxon>Spermatophyta</taxon>
        <taxon>Magnoliopsida</taxon>
        <taxon>eudicotyledons</taxon>
        <taxon>Gunneridae</taxon>
        <taxon>Pentapetalae</taxon>
        <taxon>asterids</taxon>
        <taxon>lamiids</taxon>
        <taxon>Lamiales</taxon>
        <taxon>Oleaceae</taxon>
        <taxon>Forsythieae</taxon>
        <taxon>Forsythia</taxon>
    </lineage>
</organism>
<reference evidence="2" key="1">
    <citation type="submission" date="2024-07" db="EMBL/GenBank/DDBJ databases">
        <title>Two chromosome-level genome assemblies of Korean endemic species Abeliophyllum distichum and Forsythia ovata (Oleaceae).</title>
        <authorList>
            <person name="Jang H."/>
        </authorList>
    </citation>
    <scope>NUCLEOTIDE SEQUENCE [LARGE SCALE GENOMIC DNA]</scope>
</reference>
<protein>
    <submittedName>
        <fullName evidence="1">Trihelix transcription factor ASR3-like</fullName>
    </submittedName>
</protein>
<gene>
    <name evidence="1" type="ORF">Fot_37802</name>
</gene>
<dbReference type="EMBL" id="JBFOLJ010000011">
    <property type="protein sequence ID" value="KAL2494045.1"/>
    <property type="molecule type" value="Genomic_DNA"/>
</dbReference>
<evidence type="ECO:0000313" key="1">
    <source>
        <dbReference type="EMBL" id="KAL2494045.1"/>
    </source>
</evidence>
<dbReference type="AlphaFoldDB" id="A0ABD1S001"/>